<name>A0A6M3J8N6_9ZZZZ</name>
<organism evidence="2">
    <name type="scientific">viral metagenome</name>
    <dbReference type="NCBI Taxonomy" id="1070528"/>
    <lineage>
        <taxon>unclassified sequences</taxon>
        <taxon>metagenomes</taxon>
        <taxon>organismal metagenomes</taxon>
    </lineage>
</organism>
<sequence>MVDMNRFEPRDKTVFDHETGLEWEAKVSGPFTWDEAMAHAESLGDGWRLPTINELTTLIDYERFDPESAFPGMPSIRFWSSTSYAGHFWSSSSYAGSASFAWYVNFFNGRVNYYGKTNTYYVRCVRGG</sequence>
<reference evidence="2" key="1">
    <citation type="submission" date="2020-03" db="EMBL/GenBank/DDBJ databases">
        <title>The deep terrestrial virosphere.</title>
        <authorList>
            <person name="Holmfeldt K."/>
            <person name="Nilsson E."/>
            <person name="Simone D."/>
            <person name="Lopez-Fernandez M."/>
            <person name="Wu X."/>
            <person name="de Brujin I."/>
            <person name="Lundin D."/>
            <person name="Andersson A."/>
            <person name="Bertilsson S."/>
            <person name="Dopson M."/>
        </authorList>
    </citation>
    <scope>NUCLEOTIDE SEQUENCE</scope>
    <source>
        <strain evidence="2">MM415B00380</strain>
    </source>
</reference>
<dbReference type="EMBL" id="MT141544">
    <property type="protein sequence ID" value="QJA65778.1"/>
    <property type="molecule type" value="Genomic_DNA"/>
</dbReference>
<gene>
    <name evidence="2" type="ORF">MM415B00380_0030</name>
</gene>
<dbReference type="AlphaFoldDB" id="A0A6M3J8N6"/>
<dbReference type="InterPro" id="IPR011460">
    <property type="entry name" value="Lcl_C"/>
</dbReference>
<proteinExistence type="predicted"/>
<dbReference type="Pfam" id="PF07603">
    <property type="entry name" value="Lcl_C"/>
    <property type="match status" value="1"/>
</dbReference>
<dbReference type="PANTHER" id="PTHR35812">
    <property type="entry name" value="LIPOPROTEIN"/>
    <property type="match status" value="1"/>
</dbReference>
<feature type="domain" description="Lcl C-terminal" evidence="1">
    <location>
        <begin position="12"/>
        <end position="126"/>
    </location>
</feature>
<protein>
    <recommendedName>
        <fullName evidence="1">Lcl C-terminal domain-containing protein</fullName>
    </recommendedName>
</protein>
<dbReference type="PANTHER" id="PTHR35812:SF1">
    <property type="entry name" value="LIPOPROTEIN"/>
    <property type="match status" value="1"/>
</dbReference>
<accession>A0A6M3J8N6</accession>
<evidence type="ECO:0000313" key="2">
    <source>
        <dbReference type="EMBL" id="QJA65778.1"/>
    </source>
</evidence>
<evidence type="ECO:0000259" key="1">
    <source>
        <dbReference type="Pfam" id="PF07603"/>
    </source>
</evidence>